<gene>
    <name evidence="1" type="ORF">LOK49_LG06G00554</name>
</gene>
<dbReference type="EMBL" id="CM045762">
    <property type="protein sequence ID" value="KAI8011718.1"/>
    <property type="molecule type" value="Genomic_DNA"/>
</dbReference>
<proteinExistence type="predicted"/>
<evidence type="ECO:0000313" key="1">
    <source>
        <dbReference type="EMBL" id="KAI8011718.1"/>
    </source>
</evidence>
<dbReference type="Proteomes" id="UP001060215">
    <property type="component" value="Chromosome 5"/>
</dbReference>
<name>A0ACC0HDL8_9ERIC</name>
<protein>
    <submittedName>
        <fullName evidence="1">Uncharacterized protein</fullName>
    </submittedName>
</protein>
<organism evidence="1 2">
    <name type="scientific">Camellia lanceoleosa</name>
    <dbReference type="NCBI Taxonomy" id="1840588"/>
    <lineage>
        <taxon>Eukaryota</taxon>
        <taxon>Viridiplantae</taxon>
        <taxon>Streptophyta</taxon>
        <taxon>Embryophyta</taxon>
        <taxon>Tracheophyta</taxon>
        <taxon>Spermatophyta</taxon>
        <taxon>Magnoliopsida</taxon>
        <taxon>eudicotyledons</taxon>
        <taxon>Gunneridae</taxon>
        <taxon>Pentapetalae</taxon>
        <taxon>asterids</taxon>
        <taxon>Ericales</taxon>
        <taxon>Theaceae</taxon>
        <taxon>Camellia</taxon>
    </lineage>
</organism>
<accession>A0ACC0HDL8</accession>
<evidence type="ECO:0000313" key="2">
    <source>
        <dbReference type="Proteomes" id="UP001060215"/>
    </source>
</evidence>
<comment type="caution">
    <text evidence="1">The sequence shown here is derived from an EMBL/GenBank/DDBJ whole genome shotgun (WGS) entry which is preliminary data.</text>
</comment>
<keyword evidence="2" id="KW-1185">Reference proteome</keyword>
<reference evidence="1 2" key="1">
    <citation type="journal article" date="2022" name="Plant J.">
        <title>Chromosome-level genome of Camellia lanceoleosa provides a valuable resource for understanding genome evolution and self-incompatibility.</title>
        <authorList>
            <person name="Gong W."/>
            <person name="Xiao S."/>
            <person name="Wang L."/>
            <person name="Liao Z."/>
            <person name="Chang Y."/>
            <person name="Mo W."/>
            <person name="Hu G."/>
            <person name="Li W."/>
            <person name="Zhao G."/>
            <person name="Zhu H."/>
            <person name="Hu X."/>
            <person name="Ji K."/>
            <person name="Xiang X."/>
            <person name="Song Q."/>
            <person name="Yuan D."/>
            <person name="Jin S."/>
            <person name="Zhang L."/>
        </authorList>
    </citation>
    <scope>NUCLEOTIDE SEQUENCE [LARGE SCALE GENOMIC DNA]</scope>
    <source>
        <strain evidence="1">SQ_2022a</strain>
    </source>
</reference>
<sequence length="146" mass="17249">MAKLAILALALLALIALSQTSAFRTTITTTVDEEREPRGESQQQRCREQFQKQQQLRDCQRYMAQQAQRFANPKRREQGLDECCDQLEKMDQDCQCENLREAVRQKQQQEGEMREEEKRKMEQAAEDLPRRCGFSSQRCQIEANWF</sequence>